<keyword evidence="2" id="KW-0732">Signal</keyword>
<gene>
    <name evidence="3" type="ORF">ELS83_15690</name>
</gene>
<evidence type="ECO:0000313" key="4">
    <source>
        <dbReference type="Proteomes" id="UP000732105"/>
    </source>
</evidence>
<dbReference type="PANTHER" id="PTHR43215:SF14">
    <property type="entry name" value="RADIAL SPOKE HEAD 1 HOMOLOG"/>
    <property type="match status" value="1"/>
</dbReference>
<dbReference type="Gene3D" id="2.20.110.10">
    <property type="entry name" value="Histone H3 K4-specific methyltransferase SET7/9 N-terminal domain"/>
    <property type="match status" value="1"/>
</dbReference>
<dbReference type="Proteomes" id="UP000732105">
    <property type="component" value="Unassembled WGS sequence"/>
</dbReference>
<sequence length="227" mass="25590">MKKLVFLIISILTIQYSSAQNNQCSVLLKSISGSYTGDCKNGLANGKGKSVGQDTYIGMFKDGLPHGKGKYLYRNGNTFQGYWKNGEKNGKGKYKYSLNGEKHTLSGYWKQNEYAGSTNPDIFYRISSSTGIMNYKVERMEALNPYDKDITFSIRSSFSNFVPSDLRIEKSSGKLTKSGKKFIISNYSCPLRCEISYTIKLANTRKQCRFIIDILEDNKCSVVLSHD</sequence>
<evidence type="ECO:0000256" key="2">
    <source>
        <dbReference type="SAM" id="SignalP"/>
    </source>
</evidence>
<feature type="signal peptide" evidence="2">
    <location>
        <begin position="1"/>
        <end position="19"/>
    </location>
</feature>
<accession>A0ABX1WZJ1</accession>
<evidence type="ECO:0000313" key="3">
    <source>
        <dbReference type="EMBL" id="NOU61250.1"/>
    </source>
</evidence>
<feature type="chain" id="PRO_5047347460" description="MORN repeat protein" evidence="2">
    <location>
        <begin position="20"/>
        <end position="227"/>
    </location>
</feature>
<protein>
    <recommendedName>
        <fullName evidence="5">MORN repeat protein</fullName>
    </recommendedName>
</protein>
<evidence type="ECO:0000256" key="1">
    <source>
        <dbReference type="ARBA" id="ARBA00022737"/>
    </source>
</evidence>
<dbReference type="Pfam" id="PF02493">
    <property type="entry name" value="MORN"/>
    <property type="match status" value="3"/>
</dbReference>
<keyword evidence="4" id="KW-1185">Reference proteome</keyword>
<name>A0ABX1WZJ1_9BACT</name>
<dbReference type="SUPFAM" id="SSF82185">
    <property type="entry name" value="Histone H3 K4-specific methyltransferase SET7/9 N-terminal domain"/>
    <property type="match status" value="1"/>
</dbReference>
<organism evidence="3 4">
    <name type="scientific">Marinifilum caeruleilacunae</name>
    <dbReference type="NCBI Taxonomy" id="2499076"/>
    <lineage>
        <taxon>Bacteria</taxon>
        <taxon>Pseudomonadati</taxon>
        <taxon>Bacteroidota</taxon>
        <taxon>Bacteroidia</taxon>
        <taxon>Marinilabiliales</taxon>
        <taxon>Marinifilaceae</taxon>
    </lineage>
</organism>
<proteinExistence type="predicted"/>
<evidence type="ECO:0008006" key="5">
    <source>
        <dbReference type="Google" id="ProtNLM"/>
    </source>
</evidence>
<dbReference type="RefSeq" id="WP_171596512.1">
    <property type="nucleotide sequence ID" value="NZ_RZNH01000030.1"/>
</dbReference>
<dbReference type="PANTHER" id="PTHR43215">
    <property type="entry name" value="RADIAL SPOKE HEAD 1 HOMOLOG"/>
    <property type="match status" value="1"/>
</dbReference>
<reference evidence="3 4" key="1">
    <citation type="submission" date="2018-12" db="EMBL/GenBank/DDBJ databases">
        <title>Marinifilum JC070 sp. nov., a marine bacterium isolated from Yongle Blue Hole in the South China Sea.</title>
        <authorList>
            <person name="Fu T."/>
        </authorList>
    </citation>
    <scope>NUCLEOTIDE SEQUENCE [LARGE SCALE GENOMIC DNA]</scope>
    <source>
        <strain evidence="3 4">JC070</strain>
    </source>
</reference>
<dbReference type="SMART" id="SM00698">
    <property type="entry name" value="MORN"/>
    <property type="match status" value="2"/>
</dbReference>
<dbReference type="EMBL" id="RZNH01000030">
    <property type="protein sequence ID" value="NOU61250.1"/>
    <property type="molecule type" value="Genomic_DNA"/>
</dbReference>
<dbReference type="InterPro" id="IPR003409">
    <property type="entry name" value="MORN"/>
</dbReference>
<comment type="caution">
    <text evidence="3">The sequence shown here is derived from an EMBL/GenBank/DDBJ whole genome shotgun (WGS) entry which is preliminary data.</text>
</comment>
<keyword evidence="1" id="KW-0677">Repeat</keyword>